<organism evidence="2 3">
    <name type="scientific">Malassezia restricta (strain ATCC 96810 / NBRC 103918 / CBS 7877)</name>
    <name type="common">Seborrheic dermatitis infection agent</name>
    <dbReference type="NCBI Taxonomy" id="425264"/>
    <lineage>
        <taxon>Eukaryota</taxon>
        <taxon>Fungi</taxon>
        <taxon>Dikarya</taxon>
        <taxon>Basidiomycota</taxon>
        <taxon>Ustilaginomycotina</taxon>
        <taxon>Malasseziomycetes</taxon>
        <taxon>Malasseziales</taxon>
        <taxon>Malasseziaceae</taxon>
        <taxon>Malassezia</taxon>
    </lineage>
</organism>
<feature type="compositionally biased region" description="Acidic residues" evidence="1">
    <location>
        <begin position="204"/>
        <end position="306"/>
    </location>
</feature>
<dbReference type="STRING" id="425264.A0A3G2S9L0"/>
<sequence length="563" mass="64239">MAGPVRVRVRSAHPLPPAQFWVVIDRADDIDVVRERIARILQTRYDAPVTATALCLSVLDFEVWDCVGDVLQDDGLVTVSMIKRRKVCEAPSENTDMVVHPDAERQIMAEAHKISLLMRSECGVQPRKTLGVKRKKPEASRFVHDISQDLEQAELEEEPDELDYEDEVDYDDVMDENEVIDEVDYDDVVDDHDELEEVVRAKDEDENQENDEEENEGEREEEESEESEDEEEESEEEEGGDEESEEEESEEEDEEEESEEEDEEGESKEEDDGESEVEDNEEESEESQEEEERKDEDDGGDDEQGDSEPSVYSSSIPSVWVPPGQGKDRTRHKNQKRRERRKAARNTQFALDHQGSMSCPRPATDVRVDAAPHLPPGGGSLDITSSTPETSPLESIAQRMLERTTVGHRKRRKRNQELALPSIHTPAFVSASDVLKAHQPEDPPKLMPIPSKLAPEELPANVSVTSTDCEQWYYEQPYYQNEEDDDASTQAYYDMQRQVRASLEQEKQQEDVQDSVLDEEHDPLRDSLPRSFGRSSDHRHDEGAPRHPILDRIQAIRASIYGA</sequence>
<evidence type="ECO:0000256" key="1">
    <source>
        <dbReference type="SAM" id="MobiDB-lite"/>
    </source>
</evidence>
<reference evidence="2 3" key="1">
    <citation type="submission" date="2018-10" db="EMBL/GenBank/DDBJ databases">
        <title>Complete genome sequence of Malassezia restricta CBS 7877.</title>
        <authorList>
            <person name="Morand S.C."/>
            <person name="Bertignac M."/>
            <person name="Iltis A."/>
            <person name="Kolder I."/>
            <person name="Pirovano W."/>
            <person name="Jourdain R."/>
            <person name="Clavaud C."/>
        </authorList>
    </citation>
    <scope>NUCLEOTIDE SEQUENCE [LARGE SCALE GENOMIC DNA]</scope>
    <source>
        <strain evidence="2 3">CBS 7877</strain>
    </source>
</reference>
<proteinExistence type="predicted"/>
<dbReference type="OrthoDB" id="3366638at2759"/>
<accession>A0A3G2S9L0</accession>
<dbReference type="AlphaFoldDB" id="A0A3G2S9L0"/>
<dbReference type="VEuPathDB" id="FungiDB:DNF11_3825"/>
<feature type="region of interest" description="Disordered" evidence="1">
    <location>
        <begin position="498"/>
        <end position="551"/>
    </location>
</feature>
<gene>
    <name evidence="2" type="ORF">DNF11_3825</name>
</gene>
<feature type="compositionally biased region" description="Acidic residues" evidence="1">
    <location>
        <begin position="151"/>
        <end position="171"/>
    </location>
</feature>
<feature type="compositionally biased region" description="Basic and acidic residues" evidence="1">
    <location>
        <begin position="535"/>
        <end position="550"/>
    </location>
</feature>
<name>A0A3G2S9L0_MALR7</name>
<feature type="compositionally biased region" description="Low complexity" evidence="1">
    <location>
        <begin position="307"/>
        <end position="323"/>
    </location>
</feature>
<dbReference type="Proteomes" id="UP000269793">
    <property type="component" value="Chromosome VIII"/>
</dbReference>
<evidence type="ECO:0000313" key="2">
    <source>
        <dbReference type="EMBL" id="AYO44775.1"/>
    </source>
</evidence>
<feature type="region of interest" description="Disordered" evidence="1">
    <location>
        <begin position="142"/>
        <end position="171"/>
    </location>
</feature>
<dbReference type="EMBL" id="CP033155">
    <property type="protein sequence ID" value="AYO44775.1"/>
    <property type="molecule type" value="Genomic_DNA"/>
</dbReference>
<feature type="compositionally biased region" description="Acidic residues" evidence="1">
    <location>
        <begin position="511"/>
        <end position="521"/>
    </location>
</feature>
<feature type="compositionally biased region" description="Low complexity" evidence="1">
    <location>
        <begin position="384"/>
        <end position="393"/>
    </location>
</feature>
<protein>
    <submittedName>
        <fullName evidence="2">Uncharacterized protein</fullName>
    </submittedName>
</protein>
<evidence type="ECO:0000313" key="3">
    <source>
        <dbReference type="Proteomes" id="UP000269793"/>
    </source>
</evidence>
<feature type="region of interest" description="Disordered" evidence="1">
    <location>
        <begin position="194"/>
        <end position="393"/>
    </location>
</feature>
<keyword evidence="3" id="KW-1185">Reference proteome</keyword>
<feature type="compositionally biased region" description="Basic residues" evidence="1">
    <location>
        <begin position="329"/>
        <end position="344"/>
    </location>
</feature>